<evidence type="ECO:0000313" key="2">
    <source>
        <dbReference type="Proteomes" id="UP000789759"/>
    </source>
</evidence>
<keyword evidence="2" id="KW-1185">Reference proteome</keyword>
<gene>
    <name evidence="1" type="ORF">CPELLU_LOCUS7968</name>
</gene>
<evidence type="ECO:0000313" key="1">
    <source>
        <dbReference type="EMBL" id="CAG8621939.1"/>
    </source>
</evidence>
<reference evidence="1" key="1">
    <citation type="submission" date="2021-06" db="EMBL/GenBank/DDBJ databases">
        <authorList>
            <person name="Kallberg Y."/>
            <person name="Tangrot J."/>
            <person name="Rosling A."/>
        </authorList>
    </citation>
    <scope>NUCLEOTIDE SEQUENCE</scope>
    <source>
        <strain evidence="1">FL966</strain>
    </source>
</reference>
<comment type="caution">
    <text evidence="1">The sequence shown here is derived from an EMBL/GenBank/DDBJ whole genome shotgun (WGS) entry which is preliminary data.</text>
</comment>
<dbReference type="AlphaFoldDB" id="A0A9N9D4B4"/>
<proteinExistence type="predicted"/>
<accession>A0A9N9D4B4</accession>
<sequence>MPRVKNKKDNKTVYNKTSSKKKVNLSSCIIKYCFDEEKLNNCKVAKPAGIQIITEVFGPITENNKTFFVEPLYTRIFPLRLYQTKTNFASFEHIILHNISIYINFVILQSKNHTQTIEILTTENKNSKITLLIFLLKIKSFILQLCDKDLACKKSSNILISDLLVDKNLCKKYNLNTLNSGISEFMADGYIEMTWSPHLRDVDFNRIMSQIGYCCDNSDVNVDGFEASEPNDDGRLYYKSIDERYTYIRITDIVNIQTNSTQTEVLTPVISNKLKLKFYFLEICDKEIAKQNNSPIGDVFLNRDLCNIQFREYFNFVIEFEYDIKYKECQYEPHDFVFCLDLEKTKVCQLDNNDLIVAKIFNIENYAFVFVIDYFN</sequence>
<organism evidence="1 2">
    <name type="scientific">Cetraspora pellucida</name>
    <dbReference type="NCBI Taxonomy" id="1433469"/>
    <lineage>
        <taxon>Eukaryota</taxon>
        <taxon>Fungi</taxon>
        <taxon>Fungi incertae sedis</taxon>
        <taxon>Mucoromycota</taxon>
        <taxon>Glomeromycotina</taxon>
        <taxon>Glomeromycetes</taxon>
        <taxon>Diversisporales</taxon>
        <taxon>Gigasporaceae</taxon>
        <taxon>Cetraspora</taxon>
    </lineage>
</organism>
<name>A0A9N9D4B4_9GLOM</name>
<dbReference type="Proteomes" id="UP000789759">
    <property type="component" value="Unassembled WGS sequence"/>
</dbReference>
<protein>
    <submittedName>
        <fullName evidence="1">16833_t:CDS:1</fullName>
    </submittedName>
</protein>
<dbReference type="EMBL" id="CAJVQA010005500">
    <property type="protein sequence ID" value="CAG8621939.1"/>
    <property type="molecule type" value="Genomic_DNA"/>
</dbReference>